<protein>
    <submittedName>
        <fullName evidence="2">Uncharacterized protein</fullName>
    </submittedName>
</protein>
<evidence type="ECO:0000313" key="3">
    <source>
        <dbReference type="Proteomes" id="UP000324897"/>
    </source>
</evidence>
<keyword evidence="3" id="KW-1185">Reference proteome</keyword>
<sequence length="119" mass="12938">MEEITIEMLTVEVQDTGLDPEAMELGRAELDAQSSWKGERGGVVESWRDLKRRGGLLAPSRRRPTGTARLAGGGVLLGGRRGSWNREEREAADLQSALASPAPAEVEEEEARARDASPR</sequence>
<feature type="non-terminal residue" evidence="2">
    <location>
        <position position="1"/>
    </location>
</feature>
<dbReference type="Gramene" id="TVU39520">
    <property type="protein sequence ID" value="TVU39520"/>
    <property type="gene ID" value="EJB05_12943"/>
</dbReference>
<proteinExistence type="predicted"/>
<gene>
    <name evidence="2" type="ORF">EJB05_12943</name>
</gene>
<accession>A0A5J9VWQ9</accession>
<reference evidence="2 3" key="1">
    <citation type="journal article" date="2019" name="Sci. Rep.">
        <title>A high-quality genome of Eragrostis curvula grass provides insights into Poaceae evolution and supports new strategies to enhance forage quality.</title>
        <authorList>
            <person name="Carballo J."/>
            <person name="Santos B.A.C.M."/>
            <person name="Zappacosta D."/>
            <person name="Garbus I."/>
            <person name="Selva J.P."/>
            <person name="Gallo C.A."/>
            <person name="Diaz A."/>
            <person name="Albertini E."/>
            <person name="Caccamo M."/>
            <person name="Echenique V."/>
        </authorList>
    </citation>
    <scope>NUCLEOTIDE SEQUENCE [LARGE SCALE GENOMIC DNA]</scope>
    <source>
        <strain evidence="3">cv. Victoria</strain>
        <tissue evidence="2">Leaf</tissue>
    </source>
</reference>
<feature type="region of interest" description="Disordered" evidence="1">
    <location>
        <begin position="54"/>
        <end position="119"/>
    </location>
</feature>
<dbReference type="AlphaFoldDB" id="A0A5J9VWQ9"/>
<feature type="compositionally biased region" description="Basic residues" evidence="1">
    <location>
        <begin position="54"/>
        <end position="64"/>
    </location>
</feature>
<dbReference type="Proteomes" id="UP000324897">
    <property type="component" value="Chromosome 4"/>
</dbReference>
<name>A0A5J9VWQ9_9POAL</name>
<comment type="caution">
    <text evidence="2">The sequence shown here is derived from an EMBL/GenBank/DDBJ whole genome shotgun (WGS) entry which is preliminary data.</text>
</comment>
<feature type="compositionally biased region" description="Gly residues" evidence="1">
    <location>
        <begin position="71"/>
        <end position="81"/>
    </location>
</feature>
<dbReference type="EMBL" id="RWGY01000007">
    <property type="protein sequence ID" value="TVU39520.1"/>
    <property type="molecule type" value="Genomic_DNA"/>
</dbReference>
<evidence type="ECO:0000256" key="1">
    <source>
        <dbReference type="SAM" id="MobiDB-lite"/>
    </source>
</evidence>
<organism evidence="2 3">
    <name type="scientific">Eragrostis curvula</name>
    <name type="common">weeping love grass</name>
    <dbReference type="NCBI Taxonomy" id="38414"/>
    <lineage>
        <taxon>Eukaryota</taxon>
        <taxon>Viridiplantae</taxon>
        <taxon>Streptophyta</taxon>
        <taxon>Embryophyta</taxon>
        <taxon>Tracheophyta</taxon>
        <taxon>Spermatophyta</taxon>
        <taxon>Magnoliopsida</taxon>
        <taxon>Liliopsida</taxon>
        <taxon>Poales</taxon>
        <taxon>Poaceae</taxon>
        <taxon>PACMAD clade</taxon>
        <taxon>Chloridoideae</taxon>
        <taxon>Eragrostideae</taxon>
        <taxon>Eragrostidinae</taxon>
        <taxon>Eragrostis</taxon>
    </lineage>
</organism>
<evidence type="ECO:0000313" key="2">
    <source>
        <dbReference type="EMBL" id="TVU39520.1"/>
    </source>
</evidence>